<feature type="transmembrane region" description="Helical" evidence="1">
    <location>
        <begin position="74"/>
        <end position="98"/>
    </location>
</feature>
<dbReference type="EMBL" id="CACVAZ010000074">
    <property type="protein sequence ID" value="CAA6812702.1"/>
    <property type="molecule type" value="Genomic_DNA"/>
</dbReference>
<organism evidence="2">
    <name type="scientific">uncultured Sulfurovum sp</name>
    <dbReference type="NCBI Taxonomy" id="269237"/>
    <lineage>
        <taxon>Bacteria</taxon>
        <taxon>Pseudomonadati</taxon>
        <taxon>Campylobacterota</taxon>
        <taxon>Epsilonproteobacteria</taxon>
        <taxon>Campylobacterales</taxon>
        <taxon>Sulfurovaceae</taxon>
        <taxon>Sulfurovum</taxon>
        <taxon>environmental samples</taxon>
    </lineage>
</organism>
<gene>
    <name evidence="2" type="ORF">HELGO_WM15551</name>
</gene>
<dbReference type="AlphaFoldDB" id="A0A6S6T232"/>
<proteinExistence type="predicted"/>
<protein>
    <submittedName>
        <fullName evidence="2">Uncharacterized protein</fullName>
    </submittedName>
</protein>
<reference evidence="2" key="1">
    <citation type="submission" date="2020-01" db="EMBL/GenBank/DDBJ databases">
        <authorList>
            <person name="Meier V. D."/>
            <person name="Meier V D."/>
        </authorList>
    </citation>
    <scope>NUCLEOTIDE SEQUENCE</scope>
    <source>
        <strain evidence="2">HLG_WM_MAG_02</strain>
    </source>
</reference>
<evidence type="ECO:0000256" key="1">
    <source>
        <dbReference type="SAM" id="Phobius"/>
    </source>
</evidence>
<keyword evidence="1" id="KW-1133">Transmembrane helix</keyword>
<sequence length="180" mass="20659">MQQENNTKEEIYSLETILSTMTKVKNGVATKRLVFDQAPIDGIPAKWVIAFFISLPIMLYVGIFNPSMFDLLGIAQAIIFFVVFLSMVMILIAATTFINNNKVVRQINPSWEKYFPNVDLKLLLSSSATPYKDFFKHYNKAVQSKLEGEELQGYLDESFSTMEAENQPLMDAIRRNENRR</sequence>
<feature type="transmembrane region" description="Helical" evidence="1">
    <location>
        <begin position="47"/>
        <end position="68"/>
    </location>
</feature>
<evidence type="ECO:0000313" key="2">
    <source>
        <dbReference type="EMBL" id="CAA6812702.1"/>
    </source>
</evidence>
<accession>A0A6S6T232</accession>
<name>A0A6S6T232_9BACT</name>
<keyword evidence="1" id="KW-0472">Membrane</keyword>
<keyword evidence="1" id="KW-0812">Transmembrane</keyword>